<dbReference type="InterPro" id="IPR059090">
    <property type="entry name" value="ALA1_helical"/>
</dbReference>
<reference evidence="14 15" key="1">
    <citation type="journal article" date="2024" name="Nat. Commun.">
        <title>Phylogenomics reveals the evolutionary origins of lichenization in chlorophyte algae.</title>
        <authorList>
            <person name="Puginier C."/>
            <person name="Libourel C."/>
            <person name="Otte J."/>
            <person name="Skaloud P."/>
            <person name="Haon M."/>
            <person name="Grisel S."/>
            <person name="Petersen M."/>
            <person name="Berrin J.G."/>
            <person name="Delaux P.M."/>
            <person name="Dal Grande F."/>
            <person name="Keller J."/>
        </authorList>
    </citation>
    <scope>NUCLEOTIDE SEQUENCE [LARGE SCALE GENOMIC DNA]</scope>
    <source>
        <strain evidence="14 15">SAG 216-7</strain>
    </source>
</reference>
<dbReference type="Pfam" id="PF02798">
    <property type="entry name" value="GST_N"/>
    <property type="match status" value="1"/>
</dbReference>
<protein>
    <recommendedName>
        <fullName evidence="9">Alanine--tRNA ligase</fullName>
        <ecNumber evidence="9">6.1.1.7</ecNumber>
    </recommendedName>
    <alternativeName>
        <fullName evidence="9">Alanyl-tRNA synthetase</fullName>
        <shortName evidence="9">AlaRS</shortName>
    </alternativeName>
</protein>
<dbReference type="PROSITE" id="PS50860">
    <property type="entry name" value="AA_TRNA_LIGASE_II_ALA"/>
    <property type="match status" value="1"/>
</dbReference>
<keyword evidence="10" id="KW-0472">Membrane</keyword>
<evidence type="ECO:0000313" key="14">
    <source>
        <dbReference type="EMBL" id="KAK9901524.1"/>
    </source>
</evidence>
<feature type="domain" description="Alanyl-transfer RNA synthetases family profile" evidence="13">
    <location>
        <begin position="211"/>
        <end position="959"/>
    </location>
</feature>
<evidence type="ECO:0000256" key="3">
    <source>
        <dbReference type="ARBA" id="ARBA00022598"/>
    </source>
</evidence>
<keyword evidence="8 9" id="KW-0030">Aminoacyl-tRNA synthetase</keyword>
<evidence type="ECO:0000256" key="1">
    <source>
        <dbReference type="ARBA" id="ARBA00008429"/>
    </source>
</evidence>
<keyword evidence="10" id="KW-1133">Transmembrane helix</keyword>
<comment type="subcellular location">
    <subcellularLocation>
        <location evidence="9">Mitochondrion</location>
    </subcellularLocation>
    <subcellularLocation>
        <location evidence="9">Cytoplasm</location>
    </subcellularLocation>
</comment>
<dbReference type="InterPro" id="IPR045864">
    <property type="entry name" value="aa-tRNA-synth_II/BPL/LPL"/>
</dbReference>
<comment type="domain">
    <text evidence="9">Consists of three domains; the N-terminal catalytic domain, the editing domain and the C-terminal C-Ala domain. The editing domain removes incorrectly charged amino acids, while the C-Ala domain, along with tRNA(Ala), serves as a bridge to cooperatively bring together the editing and aminoacylation centers thus stimulating deacylation of misacylated tRNAs.</text>
</comment>
<evidence type="ECO:0000256" key="2">
    <source>
        <dbReference type="ARBA" id="ARBA00022555"/>
    </source>
</evidence>
<comment type="subunit">
    <text evidence="9">Monomer.</text>
</comment>
<keyword evidence="15" id="KW-1185">Reference proteome</keyword>
<dbReference type="InterPro" id="IPR009000">
    <property type="entry name" value="Transl_B-barrel_sf"/>
</dbReference>
<dbReference type="PROSITE" id="PS50405">
    <property type="entry name" value="GST_CTER"/>
    <property type="match status" value="1"/>
</dbReference>
<evidence type="ECO:0000259" key="13">
    <source>
        <dbReference type="PROSITE" id="PS50860"/>
    </source>
</evidence>
<dbReference type="SUPFAM" id="SSF47616">
    <property type="entry name" value="GST C-terminal domain-like"/>
    <property type="match status" value="1"/>
</dbReference>
<dbReference type="SUPFAM" id="SSF52833">
    <property type="entry name" value="Thioredoxin-like"/>
    <property type="match status" value="1"/>
</dbReference>
<feature type="transmembrane region" description="Helical" evidence="10">
    <location>
        <begin position="118"/>
        <end position="142"/>
    </location>
</feature>
<dbReference type="EC" id="6.1.1.7" evidence="9"/>
<dbReference type="Gene3D" id="3.30.980.10">
    <property type="entry name" value="Threonyl-trna Synthetase, Chain A, domain 2"/>
    <property type="match status" value="1"/>
</dbReference>
<evidence type="ECO:0000256" key="7">
    <source>
        <dbReference type="ARBA" id="ARBA00022917"/>
    </source>
</evidence>
<dbReference type="InterPro" id="IPR004046">
    <property type="entry name" value="GST_C"/>
</dbReference>
<dbReference type="CDD" id="cd00673">
    <property type="entry name" value="AlaRS_core"/>
    <property type="match status" value="1"/>
</dbReference>
<keyword evidence="9" id="KW-0496">Mitochondrion</keyword>
<keyword evidence="9" id="KW-0862">Zinc</keyword>
<comment type="function">
    <text evidence="9">Catalyzes the attachment of alanine to tRNA(Ala) in a two-step reaction: alanine is first activated by ATP to form Ala-AMP and then transferred to the acceptor end of tRNA(Ala). Also edits incorrectly charged tRNA(Ala) via its editing domain.</text>
</comment>
<name>A0ABR2YB90_9CHLO</name>
<evidence type="ECO:0000256" key="8">
    <source>
        <dbReference type="ARBA" id="ARBA00023146"/>
    </source>
</evidence>
<evidence type="ECO:0000256" key="9">
    <source>
        <dbReference type="HAMAP-Rule" id="MF_03133"/>
    </source>
</evidence>
<dbReference type="InterPro" id="IPR018164">
    <property type="entry name" value="Ala-tRNA-synth_IIc_N"/>
</dbReference>
<dbReference type="NCBIfam" id="TIGR00344">
    <property type="entry name" value="alaS"/>
    <property type="match status" value="1"/>
</dbReference>
<dbReference type="InterPro" id="IPR036249">
    <property type="entry name" value="Thioredoxin-like_sf"/>
</dbReference>
<dbReference type="InterPro" id="IPR023033">
    <property type="entry name" value="Ala_tRNA_ligase_euk/bac"/>
</dbReference>
<keyword evidence="2 9" id="KW-0820">tRNA-binding</keyword>
<evidence type="ECO:0000259" key="11">
    <source>
        <dbReference type="PROSITE" id="PS50404"/>
    </source>
</evidence>
<keyword evidence="6 9" id="KW-0694">RNA-binding</keyword>
<dbReference type="Gene3D" id="3.40.30.10">
    <property type="entry name" value="Glutaredoxin"/>
    <property type="match status" value="1"/>
</dbReference>
<evidence type="ECO:0000256" key="6">
    <source>
        <dbReference type="ARBA" id="ARBA00022884"/>
    </source>
</evidence>
<dbReference type="InterPro" id="IPR010987">
    <property type="entry name" value="Glutathione-S-Trfase_C-like"/>
</dbReference>
<evidence type="ECO:0000313" key="15">
    <source>
        <dbReference type="Proteomes" id="UP001491310"/>
    </source>
</evidence>
<dbReference type="InterPro" id="IPR050058">
    <property type="entry name" value="Ala-tRNA_ligase"/>
</dbReference>
<dbReference type="InterPro" id="IPR036282">
    <property type="entry name" value="Glutathione-S-Trfase_C_sf"/>
</dbReference>
<gene>
    <name evidence="14" type="ORF">WJX75_000487</name>
</gene>
<dbReference type="PANTHER" id="PTHR11777">
    <property type="entry name" value="ALANYL-TRNA SYNTHETASE"/>
    <property type="match status" value="1"/>
</dbReference>
<dbReference type="SUPFAM" id="SSF50447">
    <property type="entry name" value="Translation proteins"/>
    <property type="match status" value="1"/>
</dbReference>
<dbReference type="Gene3D" id="1.20.1050.10">
    <property type="match status" value="1"/>
</dbReference>
<feature type="binding site" evidence="9">
    <location>
        <position position="797"/>
    </location>
    <ligand>
        <name>Zn(2+)</name>
        <dbReference type="ChEBI" id="CHEBI:29105"/>
    </ligand>
</feature>
<dbReference type="HAMAP" id="MF_00036_B">
    <property type="entry name" value="Ala_tRNA_synth_B"/>
    <property type="match status" value="1"/>
</dbReference>
<keyword evidence="9" id="KW-0963">Cytoplasm</keyword>
<evidence type="ECO:0000256" key="10">
    <source>
        <dbReference type="SAM" id="Phobius"/>
    </source>
</evidence>
<sequence>MGITNKTPRYLAMNPLAKVPVLETPMGPLCESVAISRYIASLGRSHLYPMPLNPKETTRAQIDSWVDWAAEVEVAARQCAFPLTHERWPFDAATAAKGRENLDRQLGVLDSHLSSRTFLVGQAITLADIIVAWALLIPYLVLFDSERRARFPAAARHLQTILWHPSAVAVLRSKLQPPEKALLSPVKGSKHRWGDGPSPLAPLAHSLDSPWSGDRVRATFVEFFETKGHTAVPSSSVVPHNDPTLLFANAGMNQFKPIFLGTVDPNSDFARLSRACDSQKCIRAGGKHNDLDDVGKDVYHHTFFEMLGNWSFGDYFKKEAIAWAWELLTQVYKLDPARLYATYFGGDSAQGLEPDEEAKSFWLELLPAERVLPFGCKDNFWEMGDVGPCGPCSEIHYDRIGGRDAAHLVNMDDPNVLEIWNIVFIQYNREADASLRPLPAKHVDTGMGMERVTSVLQDKVSNYATDIFTPIFDAIQAVTGARPYTDKVGKDDVDGKDMAYRVVADHIRTLSFAIADGAQPGSDGRNYVLRRVLRRAVRYGQEVLGAKEGFFVTLVESVVANFGGFYPELVAKRDHITEVIREEEASFSRTLQKGIERFKKAAANSGSGSFSGKDAFELYDTYGFPMDLTELMAEEMGLKLDRAAFEACMEEQRQRSRAAGKAGGGPTLKFEAEATAHLANSGVPVTDDSPKYAAGKVQTTVRAILSESGFVDSTAGAAGPLGVVLERTPFYAESGGQVADTGELAGPSGALFTVHDTKVAAGYVLHVGEAAEGTLRVGDTVSADVDTIRRKRIVPNHTFTHVLNFALREVLGDHIDQKGSIVQPERLRFDFSHGGPIDGPTLGKIEAICNQQLAADLGIFAKDVALSDARQINGLRAVFGEQYPDPVRVVSIGKSVEDLLANPADPENAKYSVEFCGGTHLKSTGEARAFALLSEEGIAKGIRRVVAVTSAEAEAALARAEALTKAMEAAQKLTGPELEAEIATLRQGIDGSAIPAATKASLRNSLSALQRTLLEQAKAAASANKARATTVAVEAADAAASSGQKFVVVQLEVGLDSKAVLEAWNAIHKKHPNMPVVIVTADAAKGKALAYAGVPDALSKQLNAGEWIKAPLAALGGKGGGKPTTAQGQGPNVDRVPEAIRAAEDFAKLKL</sequence>
<dbReference type="PRINTS" id="PR00980">
    <property type="entry name" value="TRNASYNTHALA"/>
</dbReference>
<comment type="cofactor">
    <cofactor evidence="9">
        <name>Zn(2+)</name>
        <dbReference type="ChEBI" id="CHEBI:29105"/>
    </cofactor>
    <text evidence="9">Binds 1 zinc ion per subunit.</text>
</comment>
<keyword evidence="4 9" id="KW-0547">Nucleotide-binding</keyword>
<feature type="domain" description="GST N-terminal" evidence="11">
    <location>
        <begin position="1"/>
        <end position="47"/>
    </location>
</feature>
<dbReference type="InterPro" id="IPR018163">
    <property type="entry name" value="Thr/Ala-tRNA-synth_IIc_edit"/>
</dbReference>
<organism evidence="14 15">
    <name type="scientific">Coccomyxa subellipsoidea</name>
    <dbReference type="NCBI Taxonomy" id="248742"/>
    <lineage>
        <taxon>Eukaryota</taxon>
        <taxon>Viridiplantae</taxon>
        <taxon>Chlorophyta</taxon>
        <taxon>core chlorophytes</taxon>
        <taxon>Trebouxiophyceae</taxon>
        <taxon>Trebouxiophyceae incertae sedis</taxon>
        <taxon>Coccomyxaceae</taxon>
        <taxon>Coccomyxa</taxon>
    </lineage>
</organism>
<feature type="binding site" evidence="9">
    <location>
        <position position="920"/>
    </location>
    <ligand>
        <name>Zn(2+)</name>
        <dbReference type="ChEBI" id="CHEBI:29105"/>
    </ligand>
</feature>
<dbReference type="Gene3D" id="2.40.30.130">
    <property type="match status" value="1"/>
</dbReference>
<dbReference type="SFLD" id="SFLDS00019">
    <property type="entry name" value="Glutathione_Transferase_(cytos"/>
    <property type="match status" value="1"/>
</dbReference>
<dbReference type="Pfam" id="PF01411">
    <property type="entry name" value="tRNA-synt_2c"/>
    <property type="match status" value="1"/>
</dbReference>
<dbReference type="EMBL" id="JALJOT010000017">
    <property type="protein sequence ID" value="KAK9901524.1"/>
    <property type="molecule type" value="Genomic_DNA"/>
</dbReference>
<dbReference type="InterPro" id="IPR018162">
    <property type="entry name" value="Ala-tRNA-ligase_IIc_anticod-bd"/>
</dbReference>
<dbReference type="InterPro" id="IPR004045">
    <property type="entry name" value="Glutathione_S-Trfase_N"/>
</dbReference>
<keyword evidence="10" id="KW-0812">Transmembrane</keyword>
<evidence type="ECO:0000256" key="4">
    <source>
        <dbReference type="ARBA" id="ARBA00022741"/>
    </source>
</evidence>
<dbReference type="SUPFAM" id="SSF55681">
    <property type="entry name" value="Class II aaRS and biotin synthetases"/>
    <property type="match status" value="1"/>
</dbReference>
<accession>A0ABR2YB90</accession>
<dbReference type="InterPro" id="IPR018165">
    <property type="entry name" value="Ala-tRNA-synth_IIc_core"/>
</dbReference>
<keyword evidence="7 9" id="KW-0648">Protein biosynthesis</keyword>
<comment type="similarity">
    <text evidence="1">Belongs to the class-II aminoacyl-tRNA synthetase family. Alax-L subfamily.</text>
</comment>
<keyword evidence="3 9" id="KW-0436">Ligase</keyword>
<dbReference type="SMART" id="SM00863">
    <property type="entry name" value="tRNA_SAD"/>
    <property type="match status" value="1"/>
</dbReference>
<dbReference type="Pfam" id="PF00043">
    <property type="entry name" value="GST_C"/>
    <property type="match status" value="1"/>
</dbReference>
<keyword evidence="9" id="KW-0479">Metal-binding</keyword>
<feature type="domain" description="GST C-terminal" evidence="12">
    <location>
        <begin position="55"/>
        <end position="181"/>
    </location>
</feature>
<keyword evidence="5 9" id="KW-0067">ATP-binding</keyword>
<dbReference type="Pfam" id="PF02272">
    <property type="entry name" value="DHHA1"/>
    <property type="match status" value="1"/>
</dbReference>
<dbReference type="Pfam" id="PF07973">
    <property type="entry name" value="tRNA_SAD"/>
    <property type="match status" value="1"/>
</dbReference>
<dbReference type="InterPro" id="IPR012947">
    <property type="entry name" value="tRNA_SAD"/>
</dbReference>
<dbReference type="Pfam" id="PF26023">
    <property type="entry name" value="ALA1"/>
    <property type="match status" value="1"/>
</dbReference>
<dbReference type="Proteomes" id="UP001491310">
    <property type="component" value="Unassembled WGS sequence"/>
</dbReference>
<evidence type="ECO:0000256" key="5">
    <source>
        <dbReference type="ARBA" id="ARBA00022840"/>
    </source>
</evidence>
<dbReference type="PROSITE" id="PS50404">
    <property type="entry name" value="GST_NTER"/>
    <property type="match status" value="1"/>
</dbReference>
<dbReference type="Gene3D" id="3.10.310.40">
    <property type="match status" value="1"/>
</dbReference>
<dbReference type="InterPro" id="IPR040079">
    <property type="entry name" value="Glutathione_S-Trfase"/>
</dbReference>
<comment type="catalytic activity">
    <reaction evidence="9">
        <text>tRNA(Ala) + L-alanine + ATP = L-alanyl-tRNA(Ala) + AMP + diphosphate</text>
        <dbReference type="Rhea" id="RHEA:12540"/>
        <dbReference type="Rhea" id="RHEA-COMP:9657"/>
        <dbReference type="Rhea" id="RHEA-COMP:9923"/>
        <dbReference type="ChEBI" id="CHEBI:30616"/>
        <dbReference type="ChEBI" id="CHEBI:33019"/>
        <dbReference type="ChEBI" id="CHEBI:57972"/>
        <dbReference type="ChEBI" id="CHEBI:78442"/>
        <dbReference type="ChEBI" id="CHEBI:78497"/>
        <dbReference type="ChEBI" id="CHEBI:456215"/>
        <dbReference type="EC" id="6.1.1.7"/>
    </reaction>
</comment>
<feature type="binding site" evidence="9">
    <location>
        <position position="916"/>
    </location>
    <ligand>
        <name>Zn(2+)</name>
        <dbReference type="ChEBI" id="CHEBI:29105"/>
    </ligand>
</feature>
<dbReference type="InterPro" id="IPR002318">
    <property type="entry name" value="Ala-tRNA-lgiase_IIc"/>
</dbReference>
<evidence type="ECO:0000259" key="12">
    <source>
        <dbReference type="PROSITE" id="PS50405"/>
    </source>
</evidence>
<feature type="binding site" evidence="9">
    <location>
        <position position="801"/>
    </location>
    <ligand>
        <name>Zn(2+)</name>
        <dbReference type="ChEBI" id="CHEBI:29105"/>
    </ligand>
</feature>
<dbReference type="Gene3D" id="3.30.930.10">
    <property type="entry name" value="Bira Bifunctional Protein, Domain 2"/>
    <property type="match status" value="1"/>
</dbReference>
<proteinExistence type="inferred from homology"/>
<dbReference type="SUPFAM" id="SSF101353">
    <property type="entry name" value="Putative anticodon-binding domain of alanyl-tRNA synthetase (AlaRS)"/>
    <property type="match status" value="1"/>
</dbReference>
<dbReference type="SUPFAM" id="SSF55186">
    <property type="entry name" value="ThrRS/AlaRS common domain"/>
    <property type="match status" value="1"/>
</dbReference>
<dbReference type="PANTHER" id="PTHR11777:SF9">
    <property type="entry name" value="ALANINE--TRNA LIGASE, CYTOPLASMIC"/>
    <property type="match status" value="1"/>
</dbReference>
<dbReference type="InterPro" id="IPR003156">
    <property type="entry name" value="DHHA1_dom"/>
</dbReference>
<comment type="caution">
    <text evidence="14">The sequence shown here is derived from an EMBL/GenBank/DDBJ whole genome shotgun (WGS) entry which is preliminary data.</text>
</comment>